<dbReference type="Pfam" id="PF16712">
    <property type="entry name" value="SCAB_CC"/>
    <property type="match status" value="1"/>
</dbReference>
<dbReference type="Pfam" id="PF16711">
    <property type="entry name" value="SCAB-ABD"/>
    <property type="match status" value="1"/>
</dbReference>
<accession>A0A368UH77</accession>
<dbReference type="InterPro" id="IPR032012">
    <property type="entry name" value="SCAB-ABD"/>
</dbReference>
<evidence type="ECO:0000259" key="3">
    <source>
        <dbReference type="Pfam" id="PF16711"/>
    </source>
</evidence>
<dbReference type="InterPro" id="IPR032015">
    <property type="entry name" value="SCAB-Ig"/>
</dbReference>
<reference evidence="7" key="3">
    <citation type="submission" date="2019-01" db="UniProtKB">
        <authorList>
            <consortium name="EnsemblPlants"/>
        </authorList>
    </citation>
    <scope>IDENTIFICATION</scope>
    <source>
        <strain evidence="7">Williams 82</strain>
    </source>
</reference>
<dbReference type="CDD" id="cd11675">
    <property type="entry name" value="SCAB1_middle"/>
    <property type="match status" value="1"/>
</dbReference>
<dbReference type="Pfam" id="PF16709">
    <property type="entry name" value="SCAB-Ig"/>
    <property type="match status" value="1"/>
</dbReference>
<dbReference type="EnsemblPlants" id="RCW19083">
    <property type="protein sequence ID" value="RCW19083"/>
    <property type="gene ID" value="GLYMA_13G120100"/>
</dbReference>
<dbReference type="Gramene" id="RCW19082">
    <property type="protein sequence ID" value="RCW19082"/>
    <property type="gene ID" value="GLYMA_13G120100"/>
</dbReference>
<evidence type="ECO:0008006" key="9">
    <source>
        <dbReference type="Google" id="ProtNLM"/>
    </source>
</evidence>
<dbReference type="Pfam" id="PF17684">
    <property type="entry name" value="SCAB-PH"/>
    <property type="match status" value="1"/>
</dbReference>
<dbReference type="Gene3D" id="2.30.29.140">
    <property type="match status" value="1"/>
</dbReference>
<name>A0A368UH77_SOYBN</name>
<dbReference type="ExpressionAtlas" id="A0A368UH77">
    <property type="expression patterns" value="baseline"/>
</dbReference>
<evidence type="ECO:0000259" key="2">
    <source>
        <dbReference type="Pfam" id="PF16709"/>
    </source>
</evidence>
<dbReference type="Proteomes" id="UP000008827">
    <property type="component" value="Chromosome 13"/>
</dbReference>
<dbReference type="RefSeq" id="XP_003542411.1">
    <property type="nucleotide sequence ID" value="XM_003542363.5"/>
</dbReference>
<dbReference type="SMR" id="A0A368UH77"/>
<evidence type="ECO:0000313" key="6">
    <source>
        <dbReference type="EMBL" id="RCW19083.1"/>
    </source>
</evidence>
<feature type="domain" description="Stomatal closure-related actin-binding protein actin-binding" evidence="3">
    <location>
        <begin position="54"/>
        <end position="96"/>
    </location>
</feature>
<dbReference type="PaxDb" id="3847-GLYMA13G18061.1"/>
<organism evidence="6">
    <name type="scientific">Glycine max</name>
    <name type="common">Soybean</name>
    <name type="synonym">Glycine hispida</name>
    <dbReference type="NCBI Taxonomy" id="3847"/>
    <lineage>
        <taxon>Eukaryota</taxon>
        <taxon>Viridiplantae</taxon>
        <taxon>Streptophyta</taxon>
        <taxon>Embryophyta</taxon>
        <taxon>Tracheophyta</taxon>
        <taxon>Spermatophyta</taxon>
        <taxon>Magnoliopsida</taxon>
        <taxon>eudicotyledons</taxon>
        <taxon>Gunneridae</taxon>
        <taxon>Pentapetalae</taxon>
        <taxon>rosids</taxon>
        <taxon>fabids</taxon>
        <taxon>Fabales</taxon>
        <taxon>Fabaceae</taxon>
        <taxon>Papilionoideae</taxon>
        <taxon>50 kb inversion clade</taxon>
        <taxon>NPAAA clade</taxon>
        <taxon>indigoferoid/millettioid clade</taxon>
        <taxon>Phaseoleae</taxon>
        <taxon>Glycine</taxon>
        <taxon>Glycine subgen. Soja</taxon>
    </lineage>
</organism>
<evidence type="ECO:0000256" key="1">
    <source>
        <dbReference type="SAM" id="Coils"/>
    </source>
</evidence>
<dbReference type="KEGG" id="gmx:100780477"/>
<dbReference type="PANTHER" id="PTHR31172:SF3">
    <property type="entry name" value="STOMATAL CLOSURE-RELATED ACTIN-BINDING PROTEIN 1"/>
    <property type="match status" value="1"/>
</dbReference>
<feature type="domain" description="Stomatal closure-related actin-binding protein Ig" evidence="2">
    <location>
        <begin position="281"/>
        <end position="378"/>
    </location>
</feature>
<keyword evidence="1" id="KW-0175">Coiled coil</keyword>
<feature type="coiled-coil region" evidence="1">
    <location>
        <begin position="239"/>
        <end position="266"/>
    </location>
</feature>
<feature type="coiled-coil region" evidence="1">
    <location>
        <begin position="159"/>
        <end position="211"/>
    </location>
</feature>
<dbReference type="AlphaFoldDB" id="A0A368UH77"/>
<evidence type="ECO:0000259" key="5">
    <source>
        <dbReference type="Pfam" id="PF17684"/>
    </source>
</evidence>
<dbReference type="Gramene" id="RCW19083">
    <property type="protein sequence ID" value="RCW19083"/>
    <property type="gene ID" value="GLYMA_13G120100"/>
</dbReference>
<feature type="domain" description="Stomatal closure-related actin-binding protein coiled-coil" evidence="4">
    <location>
        <begin position="100"/>
        <end position="267"/>
    </location>
</feature>
<proteinExistence type="predicted"/>
<dbReference type="GO" id="GO:0010119">
    <property type="term" value="P:regulation of stomatal movement"/>
    <property type="evidence" value="ECO:0000318"/>
    <property type="project" value="GO_Central"/>
</dbReference>
<dbReference type="GO" id="GO:0007015">
    <property type="term" value="P:actin filament organization"/>
    <property type="evidence" value="ECO:0000318"/>
    <property type="project" value="GO_Central"/>
</dbReference>
<dbReference type="STRING" id="3847.A0A368UH77"/>
<dbReference type="InterPro" id="IPR032009">
    <property type="entry name" value="SCAB_CC"/>
</dbReference>
<evidence type="ECO:0000313" key="8">
    <source>
        <dbReference type="Proteomes" id="UP000008827"/>
    </source>
</evidence>
<dbReference type="InterPro" id="IPR041144">
    <property type="entry name" value="SCAB-PH"/>
</dbReference>
<dbReference type="Gene3D" id="1.20.5.440">
    <property type="entry name" value="ATP synthase delta/epsilon subunit, C-terminal domain"/>
    <property type="match status" value="1"/>
</dbReference>
<dbReference type="GO" id="GO:0003779">
    <property type="term" value="F:actin binding"/>
    <property type="evidence" value="ECO:0000318"/>
    <property type="project" value="GO_Central"/>
</dbReference>
<dbReference type="OMA" id="IQWYRVA"/>
<dbReference type="CDD" id="cd13232">
    <property type="entry name" value="Ig-PH_SCAB1"/>
    <property type="match status" value="1"/>
</dbReference>
<reference evidence="6 7" key="1">
    <citation type="journal article" date="2010" name="Nature">
        <title>Genome sequence of the palaeopolyploid soybean.</title>
        <authorList>
            <person name="Schmutz J."/>
            <person name="Cannon S.B."/>
            <person name="Schlueter J."/>
            <person name="Ma J."/>
            <person name="Mitros T."/>
            <person name="Nelson W."/>
            <person name="Hyten D.L."/>
            <person name="Song Q."/>
            <person name="Thelen J.J."/>
            <person name="Cheng J."/>
            <person name="Xu D."/>
            <person name="Hellsten U."/>
            <person name="May G.D."/>
            <person name="Yu Y."/>
            <person name="Sakurai T."/>
            <person name="Umezawa T."/>
            <person name="Bhattacharyya M.K."/>
            <person name="Sandhu D."/>
            <person name="Valliyodan B."/>
            <person name="Lindquist E."/>
            <person name="Peto M."/>
            <person name="Grant D."/>
            <person name="Shu S."/>
            <person name="Goodstein D."/>
            <person name="Barry K."/>
            <person name="Futrell-Griggs M."/>
            <person name="Abernathy B."/>
            <person name="Du J."/>
            <person name="Tian Z."/>
            <person name="Zhu L."/>
            <person name="Gill N."/>
            <person name="Joshi T."/>
            <person name="Libault M."/>
            <person name="Sethuraman A."/>
            <person name="Zhang X.-C."/>
            <person name="Shinozaki K."/>
            <person name="Nguyen H.T."/>
            <person name="Wing R.A."/>
            <person name="Cregan P."/>
            <person name="Specht J."/>
            <person name="Grimwood J."/>
            <person name="Rokhsar D."/>
            <person name="Stacey G."/>
            <person name="Shoemaker R.C."/>
            <person name="Jackson S.A."/>
        </authorList>
    </citation>
    <scope>NUCLEOTIDE SEQUENCE</scope>
    <source>
        <strain evidence="7">cv. Williams 82</strain>
        <tissue evidence="6">Callus</tissue>
    </source>
</reference>
<feature type="domain" description="Stomatal closure-related actin-binding protein PH" evidence="5">
    <location>
        <begin position="381"/>
        <end position="486"/>
    </location>
</feature>
<dbReference type="EnsemblPlants" id="RCW19082">
    <property type="protein sequence ID" value="RCW19082"/>
    <property type="gene ID" value="GLYMA_13G120100"/>
</dbReference>
<dbReference type="InterPro" id="IPR039640">
    <property type="entry name" value="SCAB"/>
</dbReference>
<dbReference type="GeneID" id="100780477"/>
<sequence length="493" mass="55119">MTRMTHDFGDTMQKDAVPVVSADVIFASLRFPNYKIGVNNQIMETKDDPKVLSMKEVVARETAQLLDQQKRMSVRDLASKFEKGLAAAAKLSEEARLREAASLEKHVLLKKLRDALQSLKGRVAGRNKDDVAEAIAMVEALAVQLTQREGELIQEKSEVKKLTNFLKQASEDAKKLVNEERAFARFEIENARAAVQRVEEALQEHERMSQASGKQDLEQLMKEVQEARRIKMLHQPSKVMDMEHELRALRAQLAEKSRLYLRLQKELARTKKGEENAPHLYELEGTETLGSYLQIQPCSDNGPELSECSIQWYRVSSEGAKKELISGATKSVYAPEPFDVGRVLQVDIISEGQQITLSTTGPIDPAAGLGTYVEALVRKHDTEFNVVVTQTVSDHPNESIHVLHVGKMRMKLCKGNTTIAKEYYSSSMQLCGVRGGGNAAAQAVFWQPKQGLSFVLAFESERERNAAIMLARRFAFDCNIILAGPDHKAPLET</sequence>
<keyword evidence="8" id="KW-1185">Reference proteome</keyword>
<dbReference type="OrthoDB" id="2014217at2759"/>
<dbReference type="Gene3D" id="2.60.40.2700">
    <property type="match status" value="1"/>
</dbReference>
<evidence type="ECO:0000259" key="4">
    <source>
        <dbReference type="Pfam" id="PF16712"/>
    </source>
</evidence>
<evidence type="ECO:0000313" key="7">
    <source>
        <dbReference type="EnsemblPlants" id="RCW19082"/>
    </source>
</evidence>
<reference evidence="6" key="2">
    <citation type="submission" date="2018-07" db="EMBL/GenBank/DDBJ databases">
        <title>WGS assembly of Glycine max.</title>
        <authorList>
            <person name="Schmutz J."/>
            <person name="Cannon S."/>
            <person name="Schlueter J."/>
            <person name="Ma J."/>
            <person name="Mitros T."/>
            <person name="Nelson W."/>
            <person name="Hyten D."/>
            <person name="Song Q."/>
            <person name="Thelen J."/>
            <person name="Cheng J."/>
            <person name="Xu D."/>
            <person name="Hellsten U."/>
            <person name="May G."/>
            <person name="Yu Y."/>
            <person name="Sakurai T."/>
            <person name="Umezawa T."/>
            <person name="Bhattacharyya M."/>
            <person name="Sandhu D."/>
            <person name="Valliyodan B."/>
            <person name="Lindquist E."/>
            <person name="Peto M."/>
            <person name="Grant D."/>
            <person name="Shu S."/>
            <person name="Goodstein D."/>
            <person name="Barry K."/>
            <person name="Futrell-Griggs M."/>
            <person name="Abernathy B."/>
            <person name="Du J."/>
            <person name="Tian Z."/>
            <person name="Zhu L."/>
            <person name="Gill N."/>
            <person name="Joshi T."/>
            <person name="Libault M."/>
            <person name="Sethuraman A."/>
            <person name="Zhang X."/>
            <person name="Shinozaki K."/>
            <person name="Nguyen H."/>
            <person name="Wing R."/>
            <person name="Cregan P."/>
            <person name="Specht J."/>
            <person name="Grimwood J."/>
            <person name="Rokhsar D."/>
            <person name="Stacey G."/>
            <person name="Shoemaker R."/>
            <person name="Jackson S."/>
        </authorList>
    </citation>
    <scope>NUCLEOTIDE SEQUENCE</scope>
    <source>
        <tissue evidence="6">Callus</tissue>
    </source>
</reference>
<dbReference type="PANTHER" id="PTHR31172">
    <property type="entry name" value="STOMATAL CLOSURE-RELATED ACTIN-BINDING PROTEIN 1"/>
    <property type="match status" value="1"/>
</dbReference>
<gene>
    <name evidence="7" type="primary">LOC100780477</name>
    <name evidence="6" type="ORF">GLYMA_13G120100</name>
</gene>
<dbReference type="EMBL" id="CM000846">
    <property type="protein sequence ID" value="RCW19082.1"/>
    <property type="molecule type" value="Genomic_DNA"/>
</dbReference>
<dbReference type="EMBL" id="CM000846">
    <property type="protein sequence ID" value="RCW19083.1"/>
    <property type="molecule type" value="Genomic_DNA"/>
</dbReference>
<protein>
    <recommendedName>
        <fullName evidence="9">Stomatal closure-related actin-binding protein coiled-coil domain-containing protein</fullName>
    </recommendedName>
</protein>